<name>A0ABW5K2S7_9FLAO</name>
<keyword evidence="3" id="KW-1185">Reference proteome</keyword>
<dbReference type="SUPFAM" id="SSF49464">
    <property type="entry name" value="Carboxypeptidase regulatory domain-like"/>
    <property type="match status" value="1"/>
</dbReference>
<evidence type="ECO:0000313" key="2">
    <source>
        <dbReference type="EMBL" id="MFD2541947.1"/>
    </source>
</evidence>
<evidence type="ECO:0000256" key="1">
    <source>
        <dbReference type="SAM" id="SignalP"/>
    </source>
</evidence>
<gene>
    <name evidence="2" type="ORF">ACFSSB_06405</name>
</gene>
<proteinExistence type="predicted"/>
<organism evidence="2 3">
    <name type="scientific">Lacinutrix gracilariae</name>
    <dbReference type="NCBI Taxonomy" id="1747198"/>
    <lineage>
        <taxon>Bacteria</taxon>
        <taxon>Pseudomonadati</taxon>
        <taxon>Bacteroidota</taxon>
        <taxon>Flavobacteriia</taxon>
        <taxon>Flavobacteriales</taxon>
        <taxon>Flavobacteriaceae</taxon>
        <taxon>Lacinutrix</taxon>
    </lineage>
</organism>
<comment type="caution">
    <text evidence="2">The sequence shown here is derived from an EMBL/GenBank/DDBJ whole genome shotgun (WGS) entry which is preliminary data.</text>
</comment>
<feature type="signal peptide" evidence="1">
    <location>
        <begin position="1"/>
        <end position="19"/>
    </location>
</feature>
<accession>A0ABW5K2S7</accession>
<dbReference type="Proteomes" id="UP001597467">
    <property type="component" value="Unassembled WGS sequence"/>
</dbReference>
<dbReference type="InterPro" id="IPR008969">
    <property type="entry name" value="CarboxyPept-like_regulatory"/>
</dbReference>
<keyword evidence="1" id="KW-0732">Signal</keyword>
<protein>
    <recommendedName>
        <fullName evidence="4">CarboxypepD_reg-like domain-containing protein</fullName>
    </recommendedName>
</protein>
<feature type="chain" id="PRO_5046912782" description="CarboxypepD_reg-like domain-containing protein" evidence="1">
    <location>
        <begin position="20"/>
        <end position="328"/>
    </location>
</feature>
<sequence length="328" mass="37350">MTKYTILLIAFLVSSISLAQTTILDKENKNPVSYATISFGNGNGIFADDEGTFIFTKKLYADIDTLYISALGYENFKIATTNLSKQIELTPFQDALDEVLLNYFPKGKSKTETLKPTVHDDYYKCWLPTIESEIAVYFKNDNPSKPKKINTLLLPIKVEAKDWSKRKTKTSNKIPFSTLFRVQFYKNNNGLPGDVLTYDKIVFRVTEASESIFEVNVTNNDIFMPKDGLFVSLQVLGYTDKAGKLLPNKKYREVKTSKGIVKISTTFRPLLPFTDKIKTPKTFVKRVFLNDNQWVLFDKKNIEDSNLLKAGLNNYAIGLGLQVFKEQE</sequence>
<evidence type="ECO:0000313" key="3">
    <source>
        <dbReference type="Proteomes" id="UP001597467"/>
    </source>
</evidence>
<evidence type="ECO:0008006" key="4">
    <source>
        <dbReference type="Google" id="ProtNLM"/>
    </source>
</evidence>
<reference evidence="3" key="1">
    <citation type="journal article" date="2019" name="Int. J. Syst. Evol. Microbiol.">
        <title>The Global Catalogue of Microorganisms (GCM) 10K type strain sequencing project: providing services to taxonomists for standard genome sequencing and annotation.</title>
        <authorList>
            <consortium name="The Broad Institute Genomics Platform"/>
            <consortium name="The Broad Institute Genome Sequencing Center for Infectious Disease"/>
            <person name="Wu L."/>
            <person name="Ma J."/>
        </authorList>
    </citation>
    <scope>NUCLEOTIDE SEQUENCE [LARGE SCALE GENOMIC DNA]</scope>
    <source>
        <strain evidence="3">KCTC 42808</strain>
    </source>
</reference>
<dbReference type="EMBL" id="JBHULM010000009">
    <property type="protein sequence ID" value="MFD2541947.1"/>
    <property type="molecule type" value="Genomic_DNA"/>
</dbReference>
<dbReference type="RefSeq" id="WP_379902210.1">
    <property type="nucleotide sequence ID" value="NZ_JBHULM010000009.1"/>
</dbReference>